<dbReference type="GO" id="GO:0000976">
    <property type="term" value="F:transcription cis-regulatory region binding"/>
    <property type="evidence" value="ECO:0007669"/>
    <property type="project" value="TreeGrafter"/>
</dbReference>
<organism evidence="6 7">
    <name type="scientific">Gluconobacter oxydans DSM 3504</name>
    <dbReference type="NCBI Taxonomy" id="1288313"/>
    <lineage>
        <taxon>Bacteria</taxon>
        <taxon>Pseudomonadati</taxon>
        <taxon>Pseudomonadota</taxon>
        <taxon>Alphaproteobacteria</taxon>
        <taxon>Acetobacterales</taxon>
        <taxon>Acetobacteraceae</taxon>
        <taxon>Gluconobacter</taxon>
    </lineage>
</organism>
<reference evidence="6 7" key="1">
    <citation type="journal article" date="2015" name="Appl. Microbiol. Biotechnol.">
        <title>The consequence of an additional NADH dehydrogenase paralog on the growth of Gluconobacter oxydans DSM3504.</title>
        <authorList>
            <person name="Kostner D."/>
            <person name="Luchterhand B."/>
            <person name="Junker A."/>
            <person name="Volland S."/>
            <person name="Daniel R."/>
            <person name="Buchs J."/>
            <person name="Liebl W."/>
            <person name="Ehrenreich A."/>
        </authorList>
    </citation>
    <scope>NUCLEOTIDE SEQUENCE [LARGE SCALE GENOMIC DNA]</scope>
    <source>
        <strain evidence="6">DSM 3504</strain>
    </source>
</reference>
<dbReference type="SMART" id="SM00354">
    <property type="entry name" value="HTH_LACI"/>
    <property type="match status" value="1"/>
</dbReference>
<dbReference type="InterPro" id="IPR028082">
    <property type="entry name" value="Peripla_BP_I"/>
</dbReference>
<dbReference type="SUPFAM" id="SSF47413">
    <property type="entry name" value="lambda repressor-like DNA-binding domains"/>
    <property type="match status" value="1"/>
</dbReference>
<dbReference type="Gene3D" id="3.40.50.2300">
    <property type="match status" value="2"/>
</dbReference>
<evidence type="ECO:0000256" key="4">
    <source>
        <dbReference type="ARBA" id="ARBA00023163"/>
    </source>
</evidence>
<keyword evidence="1" id="KW-0678">Repressor</keyword>
<proteinExistence type="predicted"/>
<dbReference type="Pfam" id="PF00356">
    <property type="entry name" value="LacI"/>
    <property type="match status" value="1"/>
</dbReference>
<keyword evidence="2" id="KW-0805">Transcription regulation</keyword>
<dbReference type="PROSITE" id="PS50932">
    <property type="entry name" value="HTH_LACI_2"/>
    <property type="match status" value="1"/>
</dbReference>
<name>A0A067Z4A9_GLUOY</name>
<dbReference type="EMBL" id="CP004373">
    <property type="protein sequence ID" value="AHK70420.1"/>
    <property type="molecule type" value="Genomic_DNA"/>
</dbReference>
<evidence type="ECO:0000313" key="7">
    <source>
        <dbReference type="Proteomes" id="UP000031656"/>
    </source>
</evidence>
<dbReference type="InterPro" id="IPR000843">
    <property type="entry name" value="HTH_LacI"/>
</dbReference>
<dbReference type="InterPro" id="IPR046335">
    <property type="entry name" value="LacI/GalR-like_sensor"/>
</dbReference>
<dbReference type="Gene3D" id="1.10.260.40">
    <property type="entry name" value="lambda repressor-like DNA-binding domains"/>
    <property type="match status" value="1"/>
</dbReference>
<dbReference type="CDD" id="cd01392">
    <property type="entry name" value="HTH_LacI"/>
    <property type="match status" value="1"/>
</dbReference>
<evidence type="ECO:0000259" key="5">
    <source>
        <dbReference type="PROSITE" id="PS50932"/>
    </source>
</evidence>
<accession>A0A067Z4A9</accession>
<evidence type="ECO:0000313" key="6">
    <source>
        <dbReference type="EMBL" id="AHK70420.1"/>
    </source>
</evidence>
<dbReference type="KEGG" id="goy:GLS_c05050"/>
<evidence type="ECO:0000256" key="1">
    <source>
        <dbReference type="ARBA" id="ARBA00022491"/>
    </source>
</evidence>
<feature type="domain" description="HTH lacI-type" evidence="5">
    <location>
        <begin position="5"/>
        <end position="59"/>
    </location>
</feature>
<keyword evidence="3" id="KW-0238">DNA-binding</keyword>
<dbReference type="SUPFAM" id="SSF53822">
    <property type="entry name" value="Periplasmic binding protein-like I"/>
    <property type="match status" value="1"/>
</dbReference>
<dbReference type="GO" id="GO:0003700">
    <property type="term" value="F:DNA-binding transcription factor activity"/>
    <property type="evidence" value="ECO:0007669"/>
    <property type="project" value="TreeGrafter"/>
</dbReference>
<gene>
    <name evidence="6" type="ORF">GLS_c05050</name>
</gene>
<dbReference type="PANTHER" id="PTHR30146">
    <property type="entry name" value="LACI-RELATED TRANSCRIPTIONAL REPRESSOR"/>
    <property type="match status" value="1"/>
</dbReference>
<evidence type="ECO:0000256" key="3">
    <source>
        <dbReference type="ARBA" id="ARBA00023125"/>
    </source>
</evidence>
<sequence length="336" mass="36353">MKKAVTLNSVAVEAGVSRATASLVLRDSPLVSLETRDRVICAMDKLGYIYNRGAANLRGQKTGTIGLVLCDIGSPFYSQLMLGIDEVIVDANIVAILVNSAENPDRQLRQIRRLREHGVDGLILCPAAGSSDALLSEIERLHLPCVQVLRHVSQRNGNYVGPDYADGTSLAVTHLVRHGRRKIAFLGGRPVHSAARERLDGFRKTLKKHKLEHDLIIPTHLENLSDLGTFPELLASSTPPDAVVCYNDMLAQSVMGYLLARGKMPGRDFAVIGADDLPQSAVSFPTLTTIVTDPVGVGRNAARLLLDRIDNPTTSSTRILVSGQLMIRQSCGGQLP</sequence>
<evidence type="ECO:0000256" key="2">
    <source>
        <dbReference type="ARBA" id="ARBA00023015"/>
    </source>
</evidence>
<dbReference type="Pfam" id="PF13377">
    <property type="entry name" value="Peripla_BP_3"/>
    <property type="match status" value="1"/>
</dbReference>
<dbReference type="InterPro" id="IPR010982">
    <property type="entry name" value="Lambda_DNA-bd_dom_sf"/>
</dbReference>
<keyword evidence="4" id="KW-0804">Transcription</keyword>
<dbReference type="Proteomes" id="UP000031656">
    <property type="component" value="Chromosome"/>
</dbReference>
<protein>
    <submittedName>
        <fullName evidence="6">Transcriptional regulator</fullName>
    </submittedName>
</protein>
<dbReference type="HOGENOM" id="CLU_037628_6_0_5"/>
<dbReference type="AlphaFoldDB" id="A0A067Z4A9"/>
<dbReference type="PANTHER" id="PTHR30146:SF148">
    <property type="entry name" value="HTH-TYPE TRANSCRIPTIONAL REPRESSOR PURR-RELATED"/>
    <property type="match status" value="1"/>
</dbReference>